<dbReference type="InterPro" id="IPR036068">
    <property type="entry name" value="Nicotinate_pribotase-like_C"/>
</dbReference>
<dbReference type="HAMAP" id="MF_00570">
    <property type="entry name" value="NAPRTase"/>
    <property type="match status" value="1"/>
</dbReference>
<comment type="PTM">
    <text evidence="7 8">Transiently phosphorylated on a His residue during the reaction cycle. Phosphorylation strongly increases the affinity for substrates and increases the rate of nicotinate D-ribonucleotide production. Dephosphorylation regenerates the low-affinity form of the enzyme, leading to product release.</text>
</comment>
<evidence type="ECO:0000256" key="2">
    <source>
        <dbReference type="ARBA" id="ARBA00010897"/>
    </source>
</evidence>
<dbReference type="RefSeq" id="WP_407650573.1">
    <property type="nucleotide sequence ID" value="NZ_CP119391.1"/>
</dbReference>
<dbReference type="SUPFAM" id="SSF54675">
    <property type="entry name" value="Nicotinate/Quinolinate PRTase N-terminal domain-like"/>
    <property type="match status" value="1"/>
</dbReference>
<dbReference type="SUPFAM" id="SSF51690">
    <property type="entry name" value="Nicotinate/Quinolinate PRTase C-terminal domain-like"/>
    <property type="match status" value="1"/>
</dbReference>
<evidence type="ECO:0000256" key="6">
    <source>
        <dbReference type="ARBA" id="ARBA00022642"/>
    </source>
</evidence>
<dbReference type="GO" id="GO:0004516">
    <property type="term" value="F:nicotinate phosphoribosyltransferase activity"/>
    <property type="evidence" value="ECO:0007669"/>
    <property type="project" value="UniProtKB-EC"/>
</dbReference>
<reference evidence="11 12" key="1">
    <citation type="submission" date="2023-03" db="EMBL/GenBank/DDBJ databases">
        <title>Halomonas sp. nov., isolated from Korean tranditional fermented seafood 'Jeotgal'.</title>
        <authorList>
            <person name="Kim B."/>
            <person name="Shin N.-R."/>
        </authorList>
    </citation>
    <scope>NUCLEOTIDE SEQUENCE [LARGE SCALE GENOMIC DNA]</scope>
    <source>
        <strain evidence="11 12">SG2L-4</strain>
    </source>
</reference>
<evidence type="ECO:0000256" key="8">
    <source>
        <dbReference type="RuleBase" id="RU003838"/>
    </source>
</evidence>
<keyword evidence="5 7" id="KW-0436">Ligase</keyword>
<name>A0ABY9Z0D4_9GAMM</name>
<feature type="domain" description="Nicotinate phosphoribosyltransferase N-terminal" evidence="10">
    <location>
        <begin position="42"/>
        <end position="159"/>
    </location>
</feature>
<dbReference type="InterPro" id="IPR007229">
    <property type="entry name" value="Nic_PRibTrfase-Fam"/>
</dbReference>
<evidence type="ECO:0000256" key="5">
    <source>
        <dbReference type="ARBA" id="ARBA00022598"/>
    </source>
</evidence>
<accession>A0ABY9Z0D4</accession>
<protein>
    <recommendedName>
        <fullName evidence="3 7">Nicotinate phosphoribosyltransferase</fullName>
        <shortName evidence="7">NAPRTase</shortName>
        <ecNumber evidence="3 7">6.3.4.21</ecNumber>
    </recommendedName>
</protein>
<comment type="catalytic activity">
    <reaction evidence="7 8">
        <text>5-phospho-alpha-D-ribose 1-diphosphate + nicotinate + ATP + H2O = nicotinate beta-D-ribonucleotide + ADP + phosphate + diphosphate</text>
        <dbReference type="Rhea" id="RHEA:36163"/>
        <dbReference type="ChEBI" id="CHEBI:15377"/>
        <dbReference type="ChEBI" id="CHEBI:30616"/>
        <dbReference type="ChEBI" id="CHEBI:32544"/>
        <dbReference type="ChEBI" id="CHEBI:33019"/>
        <dbReference type="ChEBI" id="CHEBI:43474"/>
        <dbReference type="ChEBI" id="CHEBI:57502"/>
        <dbReference type="ChEBI" id="CHEBI:58017"/>
        <dbReference type="ChEBI" id="CHEBI:456216"/>
        <dbReference type="EC" id="6.3.4.21"/>
    </reaction>
</comment>
<sequence length="426" mass="47915">MTAASPSSGTVTGIVTVNCHYQGVSRMAATYRAPEQVITSLLDTDWYKLTMMQGVHHKYANANVVWEFRCRNAEDLSPYLSEIRAQVESLRSLSLTPAESDYLGSFVYMSPDFIRFLELYRFCPEYVSIYMEGSDLCIIIDGPWTHSILFEIVILAIISEVRNQVLYPQASVDQAVTRLRGKFAALRRDYTPAQLENFRLADFGTRRRLSQPVQEAVVEVLAEEFPGRFVGTSNVDLARRYDLAPMGTMAHEWVMAHQQLGSRLVDSQRAAMESWVQEYRGHLGIALTDTVTLDAFLEDFDLYFAKLFDGLRHDSGDPFEFAEKCIRHYEALGIDPKTKTLIFSDGLTFDSAMAIKEKLEGRISTSFGIGTNLTCDLPGVTPMNIVIKMVSCNGQPVAKITDEPGKAATHDPEYVHYLKSVFNVTE</sequence>
<organism evidence="11 12">
    <name type="scientific">Halomonas piscis</name>
    <dbReference type="NCBI Taxonomy" id="3031727"/>
    <lineage>
        <taxon>Bacteria</taxon>
        <taxon>Pseudomonadati</taxon>
        <taxon>Pseudomonadota</taxon>
        <taxon>Gammaproteobacteria</taxon>
        <taxon>Oceanospirillales</taxon>
        <taxon>Halomonadaceae</taxon>
        <taxon>Halomonas</taxon>
    </lineage>
</organism>
<dbReference type="Proteomes" id="UP001301869">
    <property type="component" value="Chromosome"/>
</dbReference>
<dbReference type="CDD" id="cd01401">
    <property type="entry name" value="PncB_like"/>
    <property type="match status" value="1"/>
</dbReference>
<dbReference type="Pfam" id="PF04095">
    <property type="entry name" value="NAPRTase"/>
    <property type="match status" value="1"/>
</dbReference>
<dbReference type="NCBIfam" id="TIGR01514">
    <property type="entry name" value="NAPRTase"/>
    <property type="match status" value="1"/>
</dbReference>
<dbReference type="InterPro" id="IPR041525">
    <property type="entry name" value="N/Namide_PRibTrfase"/>
</dbReference>
<keyword evidence="4 7" id="KW-0597">Phosphoprotein</keyword>
<evidence type="ECO:0000256" key="1">
    <source>
        <dbReference type="ARBA" id="ARBA00004952"/>
    </source>
</evidence>
<keyword evidence="11" id="KW-0808">Transferase</keyword>
<dbReference type="Pfam" id="PF17767">
    <property type="entry name" value="NAPRTase_N"/>
    <property type="match status" value="1"/>
</dbReference>
<evidence type="ECO:0000313" key="12">
    <source>
        <dbReference type="Proteomes" id="UP001301869"/>
    </source>
</evidence>
<dbReference type="InterPro" id="IPR006406">
    <property type="entry name" value="Nic_PRibTrfase"/>
</dbReference>
<keyword evidence="11" id="KW-0328">Glycosyltransferase</keyword>
<dbReference type="PANTHER" id="PTHR11098:SF1">
    <property type="entry name" value="NICOTINATE PHOSPHORIBOSYLTRANSFERASE"/>
    <property type="match status" value="1"/>
</dbReference>
<evidence type="ECO:0000256" key="4">
    <source>
        <dbReference type="ARBA" id="ARBA00022553"/>
    </source>
</evidence>
<comment type="similarity">
    <text evidence="2 7 8">Belongs to the NAPRTase family.</text>
</comment>
<dbReference type="PIRSF" id="PIRSF000484">
    <property type="entry name" value="NAPRT"/>
    <property type="match status" value="1"/>
</dbReference>
<dbReference type="EMBL" id="CP119391">
    <property type="protein sequence ID" value="WNK20583.1"/>
    <property type="molecule type" value="Genomic_DNA"/>
</dbReference>
<evidence type="ECO:0000256" key="7">
    <source>
        <dbReference type="HAMAP-Rule" id="MF_00570"/>
    </source>
</evidence>
<dbReference type="Gene3D" id="3.20.140.10">
    <property type="entry name" value="nicotinate phosphoribosyltransferase"/>
    <property type="match status" value="1"/>
</dbReference>
<evidence type="ECO:0000256" key="3">
    <source>
        <dbReference type="ARBA" id="ARBA00013236"/>
    </source>
</evidence>
<evidence type="ECO:0000313" key="11">
    <source>
        <dbReference type="EMBL" id="WNK20583.1"/>
    </source>
</evidence>
<comment type="function">
    <text evidence="7 8">Catalyzes the synthesis of beta-nicotinate D-ribonucleotide from nicotinate and 5-phospho-D-ribose 1-phosphate at the expense of ATP.</text>
</comment>
<keyword evidence="6 7" id="KW-0662">Pyridine nucleotide biosynthesis</keyword>
<feature type="modified residue" description="Phosphohistidine; by autocatalysis" evidence="7">
    <location>
        <position position="251"/>
    </location>
</feature>
<dbReference type="EC" id="6.3.4.21" evidence="3 7"/>
<feature type="domain" description="Nicotinate/nicotinamide phosphoribosyltransferase" evidence="9">
    <location>
        <begin position="198"/>
        <end position="425"/>
    </location>
</feature>
<keyword evidence="12" id="KW-1185">Reference proteome</keyword>
<proteinExistence type="inferred from homology"/>
<comment type="pathway">
    <text evidence="1 7 8">Cofactor biosynthesis; NAD(+) biosynthesis; nicotinate D-ribonucleotide from nicotinate: step 1/1.</text>
</comment>
<dbReference type="InterPro" id="IPR040727">
    <property type="entry name" value="NAPRTase_N"/>
</dbReference>
<dbReference type="GO" id="GO:0016757">
    <property type="term" value="F:glycosyltransferase activity"/>
    <property type="evidence" value="ECO:0007669"/>
    <property type="project" value="UniProtKB-KW"/>
</dbReference>
<evidence type="ECO:0000259" key="9">
    <source>
        <dbReference type="Pfam" id="PF04095"/>
    </source>
</evidence>
<gene>
    <name evidence="7 11" type="primary">pncB</name>
    <name evidence="11" type="ORF">P1P91_02525</name>
</gene>
<dbReference type="NCBIfam" id="NF003704">
    <property type="entry name" value="PRK05321.1"/>
    <property type="match status" value="1"/>
</dbReference>
<dbReference type="PANTHER" id="PTHR11098">
    <property type="entry name" value="NICOTINATE PHOSPHORIBOSYLTRANSFERASE"/>
    <property type="match status" value="1"/>
</dbReference>
<evidence type="ECO:0000259" key="10">
    <source>
        <dbReference type="Pfam" id="PF17767"/>
    </source>
</evidence>